<keyword evidence="5" id="KW-1185">Reference proteome</keyword>
<dbReference type="PANTHER" id="PTHR36194:SF1">
    <property type="entry name" value="S-LAYER-LIKE PROTEIN"/>
    <property type="match status" value="1"/>
</dbReference>
<dbReference type="InterPro" id="IPR013229">
    <property type="entry name" value="PEGA"/>
</dbReference>
<feature type="domain" description="PEGA" evidence="2">
    <location>
        <begin position="702"/>
        <end position="744"/>
    </location>
</feature>
<accession>J0S1L6</accession>
<evidence type="ECO:0000256" key="1">
    <source>
        <dbReference type="SAM" id="MobiDB-lite"/>
    </source>
</evidence>
<protein>
    <submittedName>
        <fullName evidence="4">PEGA domain protein</fullName>
    </submittedName>
</protein>
<evidence type="ECO:0000313" key="4">
    <source>
        <dbReference type="EMBL" id="EJG07781.1"/>
    </source>
</evidence>
<dbReference type="InterPro" id="IPR021779">
    <property type="entry name" value="DUF3344"/>
</dbReference>
<evidence type="ECO:0000313" key="5">
    <source>
        <dbReference type="Proteomes" id="UP000005095"/>
    </source>
</evidence>
<reference evidence="4 5" key="1">
    <citation type="submission" date="2011-08" db="EMBL/GenBank/DDBJ databases">
        <title>The complete genome of Methanofollis liminatans DSM 4140.</title>
        <authorList>
            <consortium name="US DOE Joint Genome Institute (JGI-PGF)"/>
            <person name="Lucas S."/>
            <person name="Han J."/>
            <person name="Lapidus A."/>
            <person name="Bruce D."/>
            <person name="Goodwin L."/>
            <person name="Pitluck S."/>
            <person name="Peters L."/>
            <person name="Kyrpides N."/>
            <person name="Mavromatis K."/>
            <person name="Ivanova N."/>
            <person name="Mikhailova N."/>
            <person name="Lu M."/>
            <person name="Detter J.C."/>
            <person name="Tapia R."/>
            <person name="Han C."/>
            <person name="Land M."/>
            <person name="Hauser L."/>
            <person name="Markowitz V."/>
            <person name="Cheng J.-F."/>
            <person name="Hugenholtz P."/>
            <person name="Woyke T."/>
            <person name="Wu D."/>
            <person name="Spring S."/>
            <person name="Schuler E."/>
            <person name="Brambilla E."/>
            <person name="Klenk H.-P."/>
            <person name="Eisen J.A."/>
        </authorList>
    </citation>
    <scope>NUCLEOTIDE SEQUENCE [LARGE SCALE GENOMIC DNA]</scope>
    <source>
        <strain evidence="4 5">DSM 4140</strain>
    </source>
</reference>
<dbReference type="OrthoDB" id="148374at2157"/>
<name>J0S1L6_9EURY</name>
<dbReference type="Pfam" id="PF11824">
    <property type="entry name" value="DUF3344"/>
    <property type="match status" value="1"/>
</dbReference>
<sequence>MMPAASAAATMEVTITKLASDDTTVLDEKTVSWTWMRDNLPVLGDGITTYYNQGPIFEGAWEEVHPGEPYDLWNPTEDVNLEYKDHGEFKGTNVRDLCDLVGGASEGDMVTIKASDGLTKTWPAEYIYSPDPRQGPMVIAWYHGTDTGYVNERFYEGMRLYFLVETTNADGMLVWGNYDMHEAWDEEYWYFYNNQYPSAVGNSVQKVNRITIHSQIDPTSGSGGGSDGGRPASRGFEGSTLVQDLHGAVNGTLTLLLTGGNACWIEGGSSCRWSLDTTGLNLTGDAHLYLFGTNNTGTVVEGGSGIEATLGTRTLKAASHHLDTGDGPGGAAETWRYDLPSEALGANQTLTITNPGRPGTGVTVYGGALAAQVAGGENLTAWWIAEGADTVQAVPDQGISEDDAVTVGYFDDLGRVPEHMAAKIVAVSTGATGNDTLANRLSLNDGEWLNLLSAGRDAISVGEADAVQYLRAGENRAAISSVPYGEPGDLLENRLLILTLTHLPEEEIVEETPTGTTPAPRTTTLAAPTPAAETVTGTADEAGDLSFLDAILRLFGMERGLADLPIIGWLFEGAPAGPDGRTVEPGPTAADPSGEEQPHPPVTPDEMPTHASISIVTHPAGAMVTLDGAYLGVITPVDLHEIPVGQHTLHLDLIHYAPYETSFDLDGDTSVAVALSPQNPNINENPLCLNLAAMQGADGRSGGLFVAASDDGAEIYIDGKKIGKTTPQVVNGLKEGLHRVKIRMGSTKYLPDTIEVWVTPGTITPVYFDRSVNGASRTLTIDDPAYTGEFFSVNGIYAGKSVPSKVTVTGINAFAGIFHEGAYLSAPISDFAADGSTIRLEKPSPVLRSVMVVSDPPGARIFVDGFDTGLATPSCIDNISAGYHRFMLAKPGYLSEDALVLLPERLDNREISLKLEPYPYGYLYVNSTPAGAKIYLYDLNTGEVTPHLFGGMALGAYDVKVVGRSESKTLEDLLVKPHDITVCEWVSGE</sequence>
<evidence type="ECO:0000259" key="2">
    <source>
        <dbReference type="Pfam" id="PF08308"/>
    </source>
</evidence>
<dbReference type="Pfam" id="PF08308">
    <property type="entry name" value="PEGA"/>
    <property type="match status" value="3"/>
</dbReference>
<dbReference type="RefSeq" id="WP_004039704.1">
    <property type="nucleotide sequence ID" value="NZ_CM001555.1"/>
</dbReference>
<dbReference type="AlphaFoldDB" id="J0S1L6"/>
<feature type="domain" description="PEGA" evidence="2">
    <location>
        <begin position="612"/>
        <end position="674"/>
    </location>
</feature>
<gene>
    <name evidence="4" type="ORF">Metli_1837</name>
</gene>
<dbReference type="STRING" id="28892.Metli_1837"/>
<feature type="region of interest" description="Disordered" evidence="1">
    <location>
        <begin position="577"/>
        <end position="609"/>
    </location>
</feature>
<proteinExistence type="predicted"/>
<dbReference type="HOGENOM" id="CLU_333617_0_0_2"/>
<dbReference type="EMBL" id="CM001555">
    <property type="protein sequence ID" value="EJG07781.1"/>
    <property type="molecule type" value="Genomic_DNA"/>
</dbReference>
<feature type="domain" description="DUF3344" evidence="3">
    <location>
        <begin position="333"/>
        <end position="500"/>
    </location>
</feature>
<feature type="region of interest" description="Disordered" evidence="1">
    <location>
        <begin position="215"/>
        <end position="237"/>
    </location>
</feature>
<organism evidence="4 5">
    <name type="scientific">Methanofollis liminatans DSM 4140</name>
    <dbReference type="NCBI Taxonomy" id="28892"/>
    <lineage>
        <taxon>Archaea</taxon>
        <taxon>Methanobacteriati</taxon>
        <taxon>Methanobacteriota</taxon>
        <taxon>Stenosarchaea group</taxon>
        <taxon>Methanomicrobia</taxon>
        <taxon>Methanomicrobiales</taxon>
        <taxon>Methanomicrobiaceae</taxon>
        <taxon>Methanofollis</taxon>
    </lineage>
</organism>
<dbReference type="Proteomes" id="UP000005095">
    <property type="component" value="Chromosome"/>
</dbReference>
<dbReference type="PANTHER" id="PTHR36194">
    <property type="entry name" value="S-LAYER-LIKE PROTEIN"/>
    <property type="match status" value="1"/>
</dbReference>
<evidence type="ECO:0000259" key="3">
    <source>
        <dbReference type="Pfam" id="PF11824"/>
    </source>
</evidence>
<feature type="domain" description="PEGA" evidence="2">
    <location>
        <begin position="849"/>
        <end position="894"/>
    </location>
</feature>